<dbReference type="RefSeq" id="WP_250859307.1">
    <property type="nucleotide sequence ID" value="NZ_JAGSOJ010000002.1"/>
</dbReference>
<feature type="transmembrane region" description="Helical" evidence="5">
    <location>
        <begin position="86"/>
        <end position="105"/>
    </location>
</feature>
<dbReference type="Pfam" id="PF04932">
    <property type="entry name" value="Wzy_C"/>
    <property type="match status" value="1"/>
</dbReference>
<evidence type="ECO:0000256" key="2">
    <source>
        <dbReference type="ARBA" id="ARBA00022692"/>
    </source>
</evidence>
<keyword evidence="4 5" id="KW-0472">Membrane</keyword>
<dbReference type="PANTHER" id="PTHR37422:SF13">
    <property type="entry name" value="LIPOPOLYSACCHARIDE BIOSYNTHESIS PROTEIN PA4999-RELATED"/>
    <property type="match status" value="1"/>
</dbReference>
<proteinExistence type="predicted"/>
<feature type="transmembrane region" description="Helical" evidence="5">
    <location>
        <begin position="579"/>
        <end position="599"/>
    </location>
</feature>
<keyword evidence="8" id="KW-1185">Reference proteome</keyword>
<evidence type="ECO:0000256" key="1">
    <source>
        <dbReference type="ARBA" id="ARBA00004141"/>
    </source>
</evidence>
<keyword evidence="3 5" id="KW-1133">Transmembrane helix</keyword>
<evidence type="ECO:0000256" key="5">
    <source>
        <dbReference type="SAM" id="Phobius"/>
    </source>
</evidence>
<feature type="transmembrane region" description="Helical" evidence="5">
    <location>
        <begin position="522"/>
        <end position="541"/>
    </location>
</feature>
<dbReference type="InterPro" id="IPR007016">
    <property type="entry name" value="O-antigen_ligase-rel_domated"/>
</dbReference>
<keyword evidence="7" id="KW-0436">Ligase</keyword>
<evidence type="ECO:0000313" key="7">
    <source>
        <dbReference type="EMBL" id="MCM1990269.1"/>
    </source>
</evidence>
<protein>
    <submittedName>
        <fullName evidence="7">O-antigen ligase family protein</fullName>
    </submittedName>
</protein>
<gene>
    <name evidence="7" type="ORF">KDK92_11035</name>
</gene>
<feature type="domain" description="O-antigen ligase-related" evidence="6">
    <location>
        <begin position="429"/>
        <end position="530"/>
    </location>
</feature>
<comment type="subcellular location">
    <subcellularLocation>
        <location evidence="1">Membrane</location>
        <topology evidence="1">Multi-pass membrane protein</topology>
    </subcellularLocation>
</comment>
<feature type="transmembrane region" description="Helical" evidence="5">
    <location>
        <begin position="213"/>
        <end position="231"/>
    </location>
</feature>
<evidence type="ECO:0000256" key="3">
    <source>
        <dbReference type="ARBA" id="ARBA00022989"/>
    </source>
</evidence>
<feature type="transmembrane region" description="Helical" evidence="5">
    <location>
        <begin position="51"/>
        <end position="74"/>
    </location>
</feature>
<feature type="transmembrane region" description="Helical" evidence="5">
    <location>
        <begin position="553"/>
        <end position="573"/>
    </location>
</feature>
<feature type="transmembrane region" description="Helical" evidence="5">
    <location>
        <begin position="125"/>
        <end position="142"/>
    </location>
</feature>
<name>A0A9J6P309_9CLOT</name>
<accession>A0A9J6P309</accession>
<reference evidence="7" key="2">
    <citation type="submission" date="2021-04" db="EMBL/GenBank/DDBJ databases">
        <authorList>
            <person name="Dong X."/>
        </authorList>
    </citation>
    <scope>NUCLEOTIDE SEQUENCE</scope>
    <source>
        <strain evidence="7">ZWT</strain>
    </source>
</reference>
<evidence type="ECO:0000313" key="8">
    <source>
        <dbReference type="Proteomes" id="UP001056429"/>
    </source>
</evidence>
<dbReference type="Proteomes" id="UP001056429">
    <property type="component" value="Unassembled WGS sequence"/>
</dbReference>
<dbReference type="InterPro" id="IPR051533">
    <property type="entry name" value="WaaL-like"/>
</dbReference>
<dbReference type="AlphaFoldDB" id="A0A9J6P309"/>
<dbReference type="EMBL" id="JAGSOJ010000002">
    <property type="protein sequence ID" value="MCM1990269.1"/>
    <property type="molecule type" value="Genomic_DNA"/>
</dbReference>
<dbReference type="PANTHER" id="PTHR37422">
    <property type="entry name" value="TEICHURONIC ACID BIOSYNTHESIS PROTEIN TUAE"/>
    <property type="match status" value="1"/>
</dbReference>
<feature type="transmembrane region" description="Helical" evidence="5">
    <location>
        <begin position="149"/>
        <end position="170"/>
    </location>
</feature>
<dbReference type="GO" id="GO:0016874">
    <property type="term" value="F:ligase activity"/>
    <property type="evidence" value="ECO:0007669"/>
    <property type="project" value="UniProtKB-KW"/>
</dbReference>
<organism evidence="7 8">
    <name type="scientific">Oceanirhabdus seepicola</name>
    <dbReference type="NCBI Taxonomy" id="2828781"/>
    <lineage>
        <taxon>Bacteria</taxon>
        <taxon>Bacillati</taxon>
        <taxon>Bacillota</taxon>
        <taxon>Clostridia</taxon>
        <taxon>Eubacteriales</taxon>
        <taxon>Clostridiaceae</taxon>
        <taxon>Oceanirhabdus</taxon>
    </lineage>
</organism>
<comment type="caution">
    <text evidence="7">The sequence shown here is derived from an EMBL/GenBank/DDBJ whole genome shotgun (WGS) entry which is preliminary data.</text>
</comment>
<dbReference type="GO" id="GO:0016020">
    <property type="term" value="C:membrane"/>
    <property type="evidence" value="ECO:0007669"/>
    <property type="project" value="UniProtKB-SubCell"/>
</dbReference>
<evidence type="ECO:0000256" key="4">
    <source>
        <dbReference type="ARBA" id="ARBA00023136"/>
    </source>
</evidence>
<keyword evidence="2 5" id="KW-0812">Transmembrane</keyword>
<feature type="transmembrane region" description="Helical" evidence="5">
    <location>
        <begin position="286"/>
        <end position="304"/>
    </location>
</feature>
<feature type="transmembrane region" description="Helical" evidence="5">
    <location>
        <begin position="238"/>
        <end position="254"/>
    </location>
</feature>
<reference evidence="7" key="1">
    <citation type="journal article" date="2021" name="mSystems">
        <title>Bacteria and Archaea Synergistically Convert Glycine Betaine to Biogenic Methane in the Formosa Cold Seep of the South China Sea.</title>
        <authorList>
            <person name="Li L."/>
            <person name="Zhang W."/>
            <person name="Zhang S."/>
            <person name="Song L."/>
            <person name="Sun Q."/>
            <person name="Zhang H."/>
            <person name="Xiang H."/>
            <person name="Dong X."/>
        </authorList>
    </citation>
    <scope>NUCLEOTIDE SEQUENCE</scope>
    <source>
        <strain evidence="7">ZWT</strain>
    </source>
</reference>
<evidence type="ECO:0000259" key="6">
    <source>
        <dbReference type="Pfam" id="PF04932"/>
    </source>
</evidence>
<sequence length="605" mass="68897">MRSFFREKKYLIPFIFLVMIYPLIVQAKNEVLKGDFYKYWNGAKNWTDFFTLYKSQALIFTAIILVFICLFRIFEDKKVIQRIKKMKYIFILAGVYALLIIASTIFSANRKVALFGFVESKQGMLVQLSYIIVFLSVIILIKKLKDIKVIINSLLIGSLIMSVIGIFQYLGMNIWQSGFGKNLMTILNPNLRQFIAKAKFVELVYGTLFHKDYLGSYYALIVPLSLGMTIFSEKLKSKLLYGGVFIISIYTLIICESRGGLGGAIFGMVVVFIFSFRKVLTSWKKVAIVAVSLCVVITGTNFVLNGKLGKQANDSVAVISNNVKGLFQENNEFDITKATELKEVINEENRVGFSTQTETIVLSVEEGTLKFYDEEKNPLTYKVIDGNKIQLDDKRYKEYEGVLGKKDDTLLITLKKGRIYFYYKMTGNNIKMINNKFNEIDNIPVESLGFNGKEELFTVRGYIWSRSLPLLKDAIILGYGPDTFAINFPQQDFIGKLYGYDDMWHLVDKPHNMYLQIALDTGVVSLVAYLGILVITIFTVLKSSWKNKEKQWSKYMILSVLSSIVAYLITGVINDNRVSVAPLFYLLLGCCAVGSYVFVMKEAED</sequence>